<gene>
    <name evidence="2" type="ORF">H9Q10_08100</name>
</gene>
<reference evidence="2 3" key="1">
    <citation type="submission" date="2020-09" db="EMBL/GenBank/DDBJ databases">
        <title>Eikenella S3660 sp. nov., isolated from a throat swab.</title>
        <authorList>
            <person name="Buhl M."/>
        </authorList>
    </citation>
    <scope>NUCLEOTIDE SEQUENCE [LARGE SCALE GENOMIC DNA]</scope>
    <source>
        <strain evidence="2 3">S3360</strain>
    </source>
</reference>
<keyword evidence="3" id="KW-1185">Reference proteome</keyword>
<dbReference type="Proteomes" id="UP000768471">
    <property type="component" value="Unassembled WGS sequence"/>
</dbReference>
<dbReference type="Pfam" id="PF13682">
    <property type="entry name" value="CZB"/>
    <property type="match status" value="1"/>
</dbReference>
<protein>
    <submittedName>
        <fullName evidence="2">CZB domain-containing protein</fullName>
    </submittedName>
</protein>
<sequence>MADIVDLHGAIEAHKAWIDKLELTLRNRNPEEYDPAIVGADNLCILGKWLHSEGKKYAHLTEYSRVLLAHQKFHECAGRILDAHQHGYFAEAVEISSVVYSISRRILKHEHAQKYPT</sequence>
<name>A0ABS0NBF5_9NEIS</name>
<proteinExistence type="predicted"/>
<dbReference type="RefSeq" id="WP_197903446.1">
    <property type="nucleotide sequence ID" value="NZ_JACSGR010000005.1"/>
</dbReference>
<dbReference type="InterPro" id="IPR025991">
    <property type="entry name" value="Chemoreceptor_zinc-bind_dom"/>
</dbReference>
<dbReference type="Gene3D" id="1.20.120.30">
    <property type="entry name" value="Aspartate receptor, ligand-binding domain"/>
    <property type="match status" value="1"/>
</dbReference>
<accession>A0ABS0NBF5</accession>
<organism evidence="2 3">
    <name type="scientific">Eikenella glucosivorans</name>
    <dbReference type="NCBI Taxonomy" id="2766967"/>
    <lineage>
        <taxon>Bacteria</taxon>
        <taxon>Pseudomonadati</taxon>
        <taxon>Pseudomonadota</taxon>
        <taxon>Betaproteobacteria</taxon>
        <taxon>Neisseriales</taxon>
        <taxon>Neisseriaceae</taxon>
        <taxon>Eikenella</taxon>
    </lineage>
</organism>
<dbReference type="EMBL" id="JACSGR010000005">
    <property type="protein sequence ID" value="MBH5329627.1"/>
    <property type="molecule type" value="Genomic_DNA"/>
</dbReference>
<comment type="caution">
    <text evidence="2">The sequence shown here is derived from an EMBL/GenBank/DDBJ whole genome shotgun (WGS) entry which is preliminary data.</text>
</comment>
<feature type="domain" description="Chemoreceptor zinc-binding" evidence="1">
    <location>
        <begin position="14"/>
        <end position="81"/>
    </location>
</feature>
<evidence type="ECO:0000313" key="3">
    <source>
        <dbReference type="Proteomes" id="UP000768471"/>
    </source>
</evidence>
<evidence type="ECO:0000259" key="1">
    <source>
        <dbReference type="Pfam" id="PF13682"/>
    </source>
</evidence>
<evidence type="ECO:0000313" key="2">
    <source>
        <dbReference type="EMBL" id="MBH5329627.1"/>
    </source>
</evidence>
<feature type="non-terminal residue" evidence="2">
    <location>
        <position position="117"/>
    </location>
</feature>